<sequence length="87" mass="9563">MSIKKPNPKANLVPRQPAASESASSMSPRKIPVSATFQSPTSARTKLTHRLDPDLHLRFKLATTAAGTTMDAVLEELIADWVRQNEH</sequence>
<feature type="compositionally biased region" description="Low complexity" evidence="1">
    <location>
        <begin position="18"/>
        <end position="27"/>
    </location>
</feature>
<dbReference type="SUPFAM" id="SSF47598">
    <property type="entry name" value="Ribbon-helix-helix"/>
    <property type="match status" value="1"/>
</dbReference>
<evidence type="ECO:0000313" key="3">
    <source>
        <dbReference type="Proteomes" id="UP000035021"/>
    </source>
</evidence>
<dbReference type="Proteomes" id="UP000035021">
    <property type="component" value="Unassembled WGS sequence"/>
</dbReference>
<accession>A0ABQ0INQ6</accession>
<keyword evidence="3" id="KW-1185">Reference proteome</keyword>
<evidence type="ECO:0000313" key="2">
    <source>
        <dbReference type="EMBL" id="GAC85196.1"/>
    </source>
</evidence>
<name>A0ABQ0INQ6_9ACTN</name>
<dbReference type="InterPro" id="IPR015354">
    <property type="entry name" value="DNA_partition_ParG"/>
</dbReference>
<dbReference type="RefSeq" id="WP_006901421.1">
    <property type="nucleotide sequence ID" value="NZ_BAOQ01000031.1"/>
</dbReference>
<gene>
    <name evidence="2" type="ORF">GP2_031_00070</name>
</gene>
<dbReference type="EMBL" id="BAOQ01000031">
    <property type="protein sequence ID" value="GAC85196.1"/>
    <property type="molecule type" value="Genomic_DNA"/>
</dbReference>
<dbReference type="Gene3D" id="1.10.1220.10">
    <property type="entry name" value="Met repressor-like"/>
    <property type="match status" value="1"/>
</dbReference>
<dbReference type="InterPro" id="IPR013321">
    <property type="entry name" value="Arc_rbn_hlx_hlx"/>
</dbReference>
<evidence type="ECO:0000256" key="1">
    <source>
        <dbReference type="SAM" id="MobiDB-lite"/>
    </source>
</evidence>
<comment type="caution">
    <text evidence="2">The sequence shown here is derived from an EMBL/GenBank/DDBJ whole genome shotgun (WGS) entry which is preliminary data.</text>
</comment>
<proteinExistence type="predicted"/>
<dbReference type="InterPro" id="IPR010985">
    <property type="entry name" value="Ribbon_hlx_hlx"/>
</dbReference>
<dbReference type="Pfam" id="PF09274">
    <property type="entry name" value="ParG"/>
    <property type="match status" value="1"/>
</dbReference>
<protein>
    <submittedName>
        <fullName evidence="2">Uncharacterized protein</fullName>
    </submittedName>
</protein>
<organism evidence="2 3">
    <name type="scientific">Gordonia paraffinivorans NBRC 108238</name>
    <dbReference type="NCBI Taxonomy" id="1223543"/>
    <lineage>
        <taxon>Bacteria</taxon>
        <taxon>Bacillati</taxon>
        <taxon>Actinomycetota</taxon>
        <taxon>Actinomycetes</taxon>
        <taxon>Mycobacteriales</taxon>
        <taxon>Gordoniaceae</taxon>
        <taxon>Gordonia</taxon>
    </lineage>
</organism>
<feature type="region of interest" description="Disordered" evidence="1">
    <location>
        <begin position="1"/>
        <end position="42"/>
    </location>
</feature>
<reference evidence="2 3" key="1">
    <citation type="submission" date="2013-02" db="EMBL/GenBank/DDBJ databases">
        <title>Whole genome shotgun sequence of Gordonia paraffinivorans NBRC 108238.</title>
        <authorList>
            <person name="Isaki-Nakamura S."/>
            <person name="Hosoyama A."/>
            <person name="Tsuchikane K."/>
            <person name="Ando Y."/>
            <person name="Baba S."/>
            <person name="Ohji S."/>
            <person name="Hamada M."/>
            <person name="Tamura T."/>
            <person name="Yamazoe A."/>
            <person name="Yamazaki S."/>
            <person name="Fujita N."/>
        </authorList>
    </citation>
    <scope>NUCLEOTIDE SEQUENCE [LARGE SCALE GENOMIC DNA]</scope>
    <source>
        <strain evidence="2 3">NBRC 108238</strain>
    </source>
</reference>